<dbReference type="InParanoid" id="A2F6R0"/>
<sequence>MIDSHQRVAYIRLDSFDAGNFDADYGSRIVASVGSRCSLLRNAKEFSNFDKCPHKVWELKYRNPHTSSFILSFSKKRTFGGDIQIGEAELKLSHFELNSVTKQEVKLRNFGNRRLSSTATISVHMCEDGSYPFSAREGHLLEHSHV</sequence>
<dbReference type="KEGG" id="tva:4757196"/>
<dbReference type="Proteomes" id="UP000001542">
    <property type="component" value="Unassembled WGS sequence"/>
</dbReference>
<name>A2F6R0_TRIV3</name>
<evidence type="ECO:0000313" key="2">
    <source>
        <dbReference type="Proteomes" id="UP000001542"/>
    </source>
</evidence>
<proteinExistence type="predicted"/>
<dbReference type="AlphaFoldDB" id="A2F6R0"/>
<dbReference type="VEuPathDB" id="TrichDB:TVAG_042960"/>
<gene>
    <name evidence="1" type="ORF">TVAG_042960</name>
</gene>
<keyword evidence="2" id="KW-1185">Reference proteome</keyword>
<dbReference type="VEuPathDB" id="TrichDB:TVAGG3_0701660"/>
<protein>
    <submittedName>
        <fullName evidence="1">Uncharacterized protein</fullName>
    </submittedName>
</protein>
<reference evidence="1" key="2">
    <citation type="journal article" date="2007" name="Science">
        <title>Draft genome sequence of the sexually transmitted pathogen Trichomonas vaginalis.</title>
        <authorList>
            <person name="Carlton J.M."/>
            <person name="Hirt R.P."/>
            <person name="Silva J.C."/>
            <person name="Delcher A.L."/>
            <person name="Schatz M."/>
            <person name="Zhao Q."/>
            <person name="Wortman J.R."/>
            <person name="Bidwell S.L."/>
            <person name="Alsmark U.C.M."/>
            <person name="Besteiro S."/>
            <person name="Sicheritz-Ponten T."/>
            <person name="Noel C.J."/>
            <person name="Dacks J.B."/>
            <person name="Foster P.G."/>
            <person name="Simillion C."/>
            <person name="Van de Peer Y."/>
            <person name="Miranda-Saavedra D."/>
            <person name="Barton G.J."/>
            <person name="Westrop G.D."/>
            <person name="Mueller S."/>
            <person name="Dessi D."/>
            <person name="Fiori P.L."/>
            <person name="Ren Q."/>
            <person name="Paulsen I."/>
            <person name="Zhang H."/>
            <person name="Bastida-Corcuera F.D."/>
            <person name="Simoes-Barbosa A."/>
            <person name="Brown M.T."/>
            <person name="Hayes R.D."/>
            <person name="Mukherjee M."/>
            <person name="Okumura C.Y."/>
            <person name="Schneider R."/>
            <person name="Smith A.J."/>
            <person name="Vanacova S."/>
            <person name="Villalvazo M."/>
            <person name="Haas B.J."/>
            <person name="Pertea M."/>
            <person name="Feldblyum T.V."/>
            <person name="Utterback T.R."/>
            <person name="Shu C.L."/>
            <person name="Osoegawa K."/>
            <person name="de Jong P.J."/>
            <person name="Hrdy I."/>
            <person name="Horvathova L."/>
            <person name="Zubacova Z."/>
            <person name="Dolezal P."/>
            <person name="Malik S.B."/>
            <person name="Logsdon J.M. Jr."/>
            <person name="Henze K."/>
            <person name="Gupta A."/>
            <person name="Wang C.C."/>
            <person name="Dunne R.L."/>
            <person name="Upcroft J.A."/>
            <person name="Upcroft P."/>
            <person name="White O."/>
            <person name="Salzberg S.L."/>
            <person name="Tang P."/>
            <person name="Chiu C.-H."/>
            <person name="Lee Y.-S."/>
            <person name="Embley T.M."/>
            <person name="Coombs G.H."/>
            <person name="Mottram J.C."/>
            <person name="Tachezy J."/>
            <person name="Fraser-Liggett C.M."/>
            <person name="Johnson P.J."/>
        </authorList>
    </citation>
    <scope>NUCLEOTIDE SEQUENCE [LARGE SCALE GENOMIC DNA]</scope>
    <source>
        <strain evidence="1">G3</strain>
    </source>
</reference>
<reference evidence="1" key="1">
    <citation type="submission" date="2006-10" db="EMBL/GenBank/DDBJ databases">
        <authorList>
            <person name="Amadeo P."/>
            <person name="Zhao Q."/>
            <person name="Wortman J."/>
            <person name="Fraser-Liggett C."/>
            <person name="Carlton J."/>
        </authorList>
    </citation>
    <scope>NUCLEOTIDE SEQUENCE</scope>
    <source>
        <strain evidence="1">G3</strain>
    </source>
</reference>
<organism evidence="1 2">
    <name type="scientific">Trichomonas vaginalis (strain ATCC PRA-98 / G3)</name>
    <dbReference type="NCBI Taxonomy" id="412133"/>
    <lineage>
        <taxon>Eukaryota</taxon>
        <taxon>Metamonada</taxon>
        <taxon>Parabasalia</taxon>
        <taxon>Trichomonadida</taxon>
        <taxon>Trichomonadidae</taxon>
        <taxon>Trichomonas</taxon>
    </lineage>
</organism>
<dbReference type="RefSeq" id="XP_001312318.1">
    <property type="nucleotide sequence ID" value="XM_001312317.1"/>
</dbReference>
<evidence type="ECO:0000313" key="1">
    <source>
        <dbReference type="EMBL" id="EAX99388.1"/>
    </source>
</evidence>
<dbReference type="EMBL" id="DS113639">
    <property type="protein sequence ID" value="EAX99388.1"/>
    <property type="molecule type" value="Genomic_DNA"/>
</dbReference>
<accession>A2F6R0</accession>